<protein>
    <submittedName>
        <fullName evidence="2">24155_t:CDS:1</fullName>
    </submittedName>
</protein>
<feature type="transmembrane region" description="Helical" evidence="1">
    <location>
        <begin position="29"/>
        <end position="48"/>
    </location>
</feature>
<evidence type="ECO:0000313" key="2">
    <source>
        <dbReference type="EMBL" id="CAG8806477.1"/>
    </source>
</evidence>
<name>A0A9N9K4B9_9GLOM</name>
<reference evidence="2" key="1">
    <citation type="submission" date="2021-06" db="EMBL/GenBank/DDBJ databases">
        <authorList>
            <person name="Kallberg Y."/>
            <person name="Tangrot J."/>
            <person name="Rosling A."/>
        </authorList>
    </citation>
    <scope>NUCLEOTIDE SEQUENCE</scope>
    <source>
        <strain evidence="2">MA453B</strain>
    </source>
</reference>
<keyword evidence="1" id="KW-1133">Transmembrane helix</keyword>
<organism evidence="2 3">
    <name type="scientific">Dentiscutata erythropus</name>
    <dbReference type="NCBI Taxonomy" id="1348616"/>
    <lineage>
        <taxon>Eukaryota</taxon>
        <taxon>Fungi</taxon>
        <taxon>Fungi incertae sedis</taxon>
        <taxon>Mucoromycota</taxon>
        <taxon>Glomeromycotina</taxon>
        <taxon>Glomeromycetes</taxon>
        <taxon>Diversisporales</taxon>
        <taxon>Gigasporaceae</taxon>
        <taxon>Dentiscutata</taxon>
    </lineage>
</organism>
<accession>A0A9N9K4B9</accession>
<keyword evidence="1" id="KW-0472">Membrane</keyword>
<evidence type="ECO:0000313" key="3">
    <source>
        <dbReference type="Proteomes" id="UP000789405"/>
    </source>
</evidence>
<feature type="non-terminal residue" evidence="2">
    <location>
        <position position="1"/>
    </location>
</feature>
<proteinExistence type="predicted"/>
<comment type="caution">
    <text evidence="2">The sequence shown here is derived from an EMBL/GenBank/DDBJ whole genome shotgun (WGS) entry which is preliminary data.</text>
</comment>
<keyword evidence="3" id="KW-1185">Reference proteome</keyword>
<dbReference type="Proteomes" id="UP000789405">
    <property type="component" value="Unassembled WGS sequence"/>
</dbReference>
<feature type="transmembrane region" description="Helical" evidence="1">
    <location>
        <begin position="171"/>
        <end position="193"/>
    </location>
</feature>
<dbReference type="EMBL" id="CAJVPY010041281">
    <property type="protein sequence ID" value="CAG8806477.1"/>
    <property type="molecule type" value="Genomic_DNA"/>
</dbReference>
<feature type="transmembrane region" description="Helical" evidence="1">
    <location>
        <begin position="97"/>
        <end position="115"/>
    </location>
</feature>
<feature type="transmembrane region" description="Helical" evidence="1">
    <location>
        <begin position="135"/>
        <end position="159"/>
    </location>
</feature>
<dbReference type="AlphaFoldDB" id="A0A9N9K4B9"/>
<keyword evidence="1" id="KW-0812">Transmembrane</keyword>
<sequence>PIEIATMPVSPETIREERAVSGKLKLLRAANVLSFLFAFVANVIALTFDPSSTDIHKKHLTYFSPSLIFYEAACDSRNRWLIYFKQYTSDRMMLEKFVISEFFIILNLLVISTIHHNLVVQFPPFSFPSSQVSKVAYFVHTPFSMYLGITWLDVFHNGFMALTIEKETEKVLAIISAWFLAIIGFTWCITGIFSGGRRDGVFSATIA</sequence>
<evidence type="ECO:0000256" key="1">
    <source>
        <dbReference type="SAM" id="Phobius"/>
    </source>
</evidence>
<dbReference type="OrthoDB" id="2332199at2759"/>
<gene>
    <name evidence="2" type="ORF">DERYTH_LOCUS24478</name>
</gene>
<feature type="non-terminal residue" evidence="2">
    <location>
        <position position="207"/>
    </location>
</feature>